<comment type="caution">
    <text evidence="3">The sequence shown here is derived from an EMBL/GenBank/DDBJ whole genome shotgun (WGS) entry which is preliminary data.</text>
</comment>
<evidence type="ECO:0008006" key="5">
    <source>
        <dbReference type="Google" id="ProtNLM"/>
    </source>
</evidence>
<name>A0A4R6RIL6_9HYPH</name>
<accession>A0A4R6RIL6</accession>
<feature type="signal peptide" evidence="2">
    <location>
        <begin position="1"/>
        <end position="26"/>
    </location>
</feature>
<evidence type="ECO:0000313" key="3">
    <source>
        <dbReference type="EMBL" id="TDP86222.1"/>
    </source>
</evidence>
<dbReference type="EMBL" id="SNXY01000006">
    <property type="protein sequence ID" value="TDP86222.1"/>
    <property type="molecule type" value="Genomic_DNA"/>
</dbReference>
<evidence type="ECO:0000313" key="4">
    <source>
        <dbReference type="Proteomes" id="UP000294547"/>
    </source>
</evidence>
<dbReference type="Proteomes" id="UP000294547">
    <property type="component" value="Unassembled WGS sequence"/>
</dbReference>
<dbReference type="RefSeq" id="WP_126537604.1">
    <property type="nucleotide sequence ID" value="NZ_BSPM01000008.1"/>
</dbReference>
<proteinExistence type="predicted"/>
<gene>
    <name evidence="3" type="ORF">EDD54_0090</name>
</gene>
<reference evidence="3 4" key="1">
    <citation type="submission" date="2019-03" db="EMBL/GenBank/DDBJ databases">
        <title>Genomic Encyclopedia of Type Strains, Phase IV (KMG-IV): sequencing the most valuable type-strain genomes for metagenomic binning, comparative biology and taxonomic classification.</title>
        <authorList>
            <person name="Goeker M."/>
        </authorList>
    </citation>
    <scope>NUCLEOTIDE SEQUENCE [LARGE SCALE GENOMIC DNA]</scope>
    <source>
        <strain evidence="3 4">DSM 102969</strain>
    </source>
</reference>
<dbReference type="AlphaFoldDB" id="A0A4R6RIL6"/>
<keyword evidence="4" id="KW-1185">Reference proteome</keyword>
<feature type="region of interest" description="Disordered" evidence="1">
    <location>
        <begin position="85"/>
        <end position="121"/>
    </location>
</feature>
<protein>
    <recommendedName>
        <fullName evidence="5">DUF2946 family protein</fullName>
    </recommendedName>
</protein>
<sequence length="121" mass="12164">MRLLRFVLLVAAVVLGLTPAARPVAAGILEAHCPVAMAAAATAAHSEHVLADEGDSRDTAGAPAAHHVPADCCLGGLAVLAPFDGGLPPRDRPAPPRGLTKVDQLVGLSHPPASPPPETTV</sequence>
<keyword evidence="2" id="KW-0732">Signal</keyword>
<evidence type="ECO:0000256" key="1">
    <source>
        <dbReference type="SAM" id="MobiDB-lite"/>
    </source>
</evidence>
<organism evidence="3 4">
    <name type="scientific">Oharaeibacter diazotrophicus</name>
    <dbReference type="NCBI Taxonomy" id="1920512"/>
    <lineage>
        <taxon>Bacteria</taxon>
        <taxon>Pseudomonadati</taxon>
        <taxon>Pseudomonadota</taxon>
        <taxon>Alphaproteobacteria</taxon>
        <taxon>Hyphomicrobiales</taxon>
        <taxon>Pleomorphomonadaceae</taxon>
        <taxon>Oharaeibacter</taxon>
    </lineage>
</organism>
<feature type="compositionally biased region" description="Pro residues" evidence="1">
    <location>
        <begin position="112"/>
        <end position="121"/>
    </location>
</feature>
<feature type="chain" id="PRO_5020364858" description="DUF2946 family protein" evidence="2">
    <location>
        <begin position="27"/>
        <end position="121"/>
    </location>
</feature>
<evidence type="ECO:0000256" key="2">
    <source>
        <dbReference type="SAM" id="SignalP"/>
    </source>
</evidence>